<dbReference type="RefSeq" id="WP_048920780.1">
    <property type="nucleotide sequence ID" value="NZ_CP010777.1"/>
</dbReference>
<dbReference type="PATRIC" id="fig|1379910.4.peg.2115"/>
<feature type="domain" description="Phosphatidic acid phosphatase type 2/haloperoxidase" evidence="2">
    <location>
        <begin position="132"/>
        <end position="245"/>
    </location>
</feature>
<dbReference type="Proteomes" id="UP000036458">
    <property type="component" value="Chromosome"/>
</dbReference>
<dbReference type="OrthoDB" id="9773582at2"/>
<evidence type="ECO:0000313" key="3">
    <source>
        <dbReference type="EMBL" id="AKQ45858.1"/>
    </source>
</evidence>
<feature type="transmembrane region" description="Helical" evidence="1">
    <location>
        <begin position="43"/>
        <end position="61"/>
    </location>
</feature>
<dbReference type="PANTHER" id="PTHR14969">
    <property type="entry name" value="SPHINGOSINE-1-PHOSPHATE PHOSPHOHYDROLASE"/>
    <property type="match status" value="1"/>
</dbReference>
<reference evidence="3 4" key="1">
    <citation type="submission" date="2015-01" db="EMBL/GenBank/DDBJ databases">
        <title>Rufibacter sp./DG31D/ whole genome sequencing.</title>
        <authorList>
            <person name="Kim M.K."/>
            <person name="Srinivasan S."/>
            <person name="Lee J.-J."/>
        </authorList>
    </citation>
    <scope>NUCLEOTIDE SEQUENCE [LARGE SCALE GENOMIC DNA]</scope>
    <source>
        <strain evidence="3 4">DG31D</strain>
    </source>
</reference>
<feature type="transmembrane region" description="Helical" evidence="1">
    <location>
        <begin position="170"/>
        <end position="191"/>
    </location>
</feature>
<dbReference type="InterPro" id="IPR036938">
    <property type="entry name" value="PAP2/HPO_sf"/>
</dbReference>
<dbReference type="CDD" id="cd03392">
    <property type="entry name" value="PAP2_like_2"/>
    <property type="match status" value="1"/>
</dbReference>
<feature type="transmembrane region" description="Helical" evidence="1">
    <location>
        <begin position="6"/>
        <end position="22"/>
    </location>
</feature>
<dbReference type="InterPro" id="IPR000326">
    <property type="entry name" value="PAP2/HPO"/>
</dbReference>
<keyword evidence="1" id="KW-0472">Membrane</keyword>
<dbReference type="STRING" id="1379910.TH63_09735"/>
<gene>
    <name evidence="3" type="ORF">TH63_09735</name>
</gene>
<keyword evidence="1" id="KW-0812">Transmembrane</keyword>
<feature type="transmembrane region" description="Helical" evidence="1">
    <location>
        <begin position="230"/>
        <end position="254"/>
    </location>
</feature>
<dbReference type="Gene3D" id="1.20.144.10">
    <property type="entry name" value="Phosphatidic acid phosphatase type 2/haloperoxidase"/>
    <property type="match status" value="1"/>
</dbReference>
<feature type="transmembrane region" description="Helical" evidence="1">
    <location>
        <begin position="132"/>
        <end position="150"/>
    </location>
</feature>
<keyword evidence="1" id="KW-1133">Transmembrane helix</keyword>
<dbReference type="Pfam" id="PF01569">
    <property type="entry name" value="PAP2"/>
    <property type="match status" value="1"/>
</dbReference>
<name>A0A0H4VKI5_9BACT</name>
<dbReference type="KEGG" id="ruf:TH63_09735"/>
<dbReference type="SMART" id="SM00014">
    <property type="entry name" value="acidPPc"/>
    <property type="match status" value="1"/>
</dbReference>
<feature type="transmembrane region" description="Helical" evidence="1">
    <location>
        <begin position="106"/>
        <end position="125"/>
    </location>
</feature>
<dbReference type="SUPFAM" id="SSF48317">
    <property type="entry name" value="Acid phosphatase/Vanadium-dependent haloperoxidase"/>
    <property type="match status" value="1"/>
</dbReference>
<sequence>MQNFLTHLINLFFNWLCRLPVVQRLRQRFPRSTDFVLRRFDTSSFIGLPLTMLLLVIYVNISLLSELTESVIDSEGVVTLDKQFTDFLFSLRSKWLSQVLYSLTQLGTREAVFALGGLVTLVFLFRRRYVAALVFWLTMAGVGLSVQYGKKIISRDRPEEIVAFYPEHNFSFPSGHATTAISLYGMLAYFAYRHAKKTKERTVVLIVSALLILLVGFSRIYLGVHFLSDVLAGFLLGAMWILMGVSLMETFTYLQQRKATRMAKID</sequence>
<organism evidence="3 4">
    <name type="scientific">Rufibacter radiotolerans</name>
    <dbReference type="NCBI Taxonomy" id="1379910"/>
    <lineage>
        <taxon>Bacteria</taxon>
        <taxon>Pseudomonadati</taxon>
        <taxon>Bacteroidota</taxon>
        <taxon>Cytophagia</taxon>
        <taxon>Cytophagales</taxon>
        <taxon>Hymenobacteraceae</taxon>
        <taxon>Rufibacter</taxon>
    </lineage>
</organism>
<evidence type="ECO:0000313" key="4">
    <source>
        <dbReference type="Proteomes" id="UP000036458"/>
    </source>
</evidence>
<protein>
    <submittedName>
        <fullName evidence="3">Phosphoesterase</fullName>
    </submittedName>
</protein>
<keyword evidence="4" id="KW-1185">Reference proteome</keyword>
<evidence type="ECO:0000259" key="2">
    <source>
        <dbReference type="SMART" id="SM00014"/>
    </source>
</evidence>
<dbReference type="AlphaFoldDB" id="A0A0H4VKI5"/>
<feature type="transmembrane region" description="Helical" evidence="1">
    <location>
        <begin position="203"/>
        <end position="224"/>
    </location>
</feature>
<dbReference type="EMBL" id="CP010777">
    <property type="protein sequence ID" value="AKQ45858.1"/>
    <property type="molecule type" value="Genomic_DNA"/>
</dbReference>
<evidence type="ECO:0000256" key="1">
    <source>
        <dbReference type="SAM" id="Phobius"/>
    </source>
</evidence>
<dbReference type="PANTHER" id="PTHR14969:SF13">
    <property type="entry name" value="AT30094P"/>
    <property type="match status" value="1"/>
</dbReference>
<accession>A0A0H4VKI5</accession>
<proteinExistence type="predicted"/>